<dbReference type="CDD" id="cd22390">
    <property type="entry name" value="KH-I_Dim2p_like_rpt2"/>
    <property type="match status" value="1"/>
</dbReference>
<dbReference type="CDD" id="cd22389">
    <property type="entry name" value="KH-I_Dim2p_like_rpt1"/>
    <property type="match status" value="1"/>
</dbReference>
<evidence type="ECO:0000256" key="2">
    <source>
        <dbReference type="PROSITE-ProRule" id="PRU00117"/>
    </source>
</evidence>
<dbReference type="AlphaFoldDB" id="A0A7C4FBK1"/>
<dbReference type="SUPFAM" id="SSF54791">
    <property type="entry name" value="Eukaryotic type KH-domain (KH-domain type I)"/>
    <property type="match status" value="2"/>
</dbReference>
<organism evidence="5">
    <name type="scientific">Ignisphaera aggregans</name>
    <dbReference type="NCBI Taxonomy" id="334771"/>
    <lineage>
        <taxon>Archaea</taxon>
        <taxon>Thermoproteota</taxon>
        <taxon>Thermoprotei</taxon>
        <taxon>Desulfurococcales</taxon>
        <taxon>Desulfurococcaceae</taxon>
        <taxon>Ignisphaera</taxon>
    </lineage>
</organism>
<dbReference type="FunFam" id="3.30.1370.10:FF:000076">
    <property type="entry name" value="KH domain protein"/>
    <property type="match status" value="1"/>
</dbReference>
<dbReference type="PANTHER" id="PTHR12826:SF13">
    <property type="entry name" value="RNA-BINDING PROTEIN PNO1"/>
    <property type="match status" value="1"/>
</dbReference>
<feature type="domain" description="K Homology" evidence="4">
    <location>
        <begin position="44"/>
        <end position="110"/>
    </location>
</feature>
<dbReference type="Pfam" id="PF22891">
    <property type="entry name" value="KH_PNO1_2nd"/>
    <property type="match status" value="1"/>
</dbReference>
<feature type="compositionally biased region" description="Low complexity" evidence="3">
    <location>
        <begin position="14"/>
        <end position="30"/>
    </location>
</feature>
<dbReference type="PROSITE" id="PS50084">
    <property type="entry name" value="KH_TYPE_1"/>
    <property type="match status" value="2"/>
</dbReference>
<dbReference type="GO" id="GO:0003723">
    <property type="term" value="F:RNA binding"/>
    <property type="evidence" value="ECO:0007669"/>
    <property type="project" value="UniProtKB-UniRule"/>
</dbReference>
<dbReference type="Gene3D" id="3.30.1370.10">
    <property type="entry name" value="K Homology domain, type 1"/>
    <property type="match status" value="2"/>
</dbReference>
<protein>
    <submittedName>
        <fullName evidence="5">RNA-processing protein</fullName>
    </submittedName>
</protein>
<reference evidence="5" key="1">
    <citation type="journal article" date="2020" name="mSystems">
        <title>Genome- and Community-Level Interaction Insights into Carbon Utilization and Element Cycling Functions of Hydrothermarchaeota in Hydrothermal Sediment.</title>
        <authorList>
            <person name="Zhou Z."/>
            <person name="Liu Y."/>
            <person name="Xu W."/>
            <person name="Pan J."/>
            <person name="Luo Z.H."/>
            <person name="Li M."/>
        </authorList>
    </citation>
    <scope>NUCLEOTIDE SEQUENCE [LARGE SCALE GENOMIC DNA]</scope>
    <source>
        <strain evidence="5">SpSt-732</strain>
    </source>
</reference>
<evidence type="ECO:0000256" key="3">
    <source>
        <dbReference type="SAM" id="MobiDB-lite"/>
    </source>
</evidence>
<feature type="region of interest" description="Disordered" evidence="3">
    <location>
        <begin position="1"/>
        <end position="30"/>
    </location>
</feature>
<dbReference type="InterPro" id="IPR004087">
    <property type="entry name" value="KH_dom"/>
</dbReference>
<evidence type="ECO:0000313" key="5">
    <source>
        <dbReference type="EMBL" id="HGI87078.1"/>
    </source>
</evidence>
<proteinExistence type="predicted"/>
<dbReference type="InterPro" id="IPR004088">
    <property type="entry name" value="KH_dom_type_1"/>
</dbReference>
<accession>A0A7C4FBK1</accession>
<dbReference type="InterPro" id="IPR055211">
    <property type="entry name" value="KH_PNO1_2nd"/>
</dbReference>
<keyword evidence="1 2" id="KW-0694">RNA-binding</keyword>
<gene>
    <name evidence="5" type="ORF">ENV14_01570</name>
</gene>
<dbReference type="NCBIfam" id="NF010328">
    <property type="entry name" value="PRK13763.1-3"/>
    <property type="match status" value="1"/>
</dbReference>
<dbReference type="SMART" id="SM00322">
    <property type="entry name" value="KH"/>
    <property type="match status" value="2"/>
</dbReference>
<feature type="domain" description="K Homology" evidence="4">
    <location>
        <begin position="128"/>
        <end position="201"/>
    </location>
</feature>
<dbReference type="EMBL" id="DTFF01000013">
    <property type="protein sequence ID" value="HGI87078.1"/>
    <property type="molecule type" value="Genomic_DNA"/>
</dbReference>
<dbReference type="PANTHER" id="PTHR12826">
    <property type="entry name" value="RIBONUCLEASE Y"/>
    <property type="match status" value="1"/>
</dbReference>
<dbReference type="NCBIfam" id="TIGR03665">
    <property type="entry name" value="arCOG04150"/>
    <property type="match status" value="1"/>
</dbReference>
<sequence length="235" mass="26506">MVNEDHGEGFSQATSTNSSVSTKTSNTTNTFTKATRTQGYLVPGVTRFYVKVPLERIGVLIGKKGGVLKQLMQETQTRLTVDEVNGTVIIEPQGPQTRAIDLMKARDIVTAIGYGFSPERAFRLLDEDQVLIVIDLKQYVGPSENHLTRIKGRIIGEEGRARKNLEEMTGTHISIYDDYVAIIGDYESANAARDAILMLIEGKQHSTVYRHLEREMRRIRRARMVTLWEKEPPQK</sequence>
<comment type="caution">
    <text evidence="5">The sequence shown here is derived from an EMBL/GenBank/DDBJ whole genome shotgun (WGS) entry which is preliminary data.</text>
</comment>
<dbReference type="InterPro" id="IPR019964">
    <property type="entry name" value="KH_domain_protein_archaea"/>
</dbReference>
<evidence type="ECO:0000259" key="4">
    <source>
        <dbReference type="SMART" id="SM00322"/>
    </source>
</evidence>
<name>A0A7C4FBK1_9CREN</name>
<evidence type="ECO:0000256" key="1">
    <source>
        <dbReference type="ARBA" id="ARBA00022884"/>
    </source>
</evidence>
<dbReference type="Pfam" id="PF00013">
    <property type="entry name" value="KH_1"/>
    <property type="match status" value="1"/>
</dbReference>
<dbReference type="InterPro" id="IPR036612">
    <property type="entry name" value="KH_dom_type_1_sf"/>
</dbReference>